<gene>
    <name evidence="7" type="primary">Chac2</name>
    <name evidence="7" type="ORF">AVEN_194836_1</name>
</gene>
<evidence type="ECO:0000256" key="6">
    <source>
        <dbReference type="ARBA" id="ARBA00048073"/>
    </source>
</evidence>
<dbReference type="EMBL" id="BGPR01000049">
    <property type="protein sequence ID" value="GBL86581.1"/>
    <property type="molecule type" value="Genomic_DNA"/>
</dbReference>
<evidence type="ECO:0000256" key="3">
    <source>
        <dbReference type="ARBA" id="ARBA00023239"/>
    </source>
</evidence>
<dbReference type="GO" id="GO:0016740">
    <property type="term" value="F:transferase activity"/>
    <property type="evidence" value="ECO:0007669"/>
    <property type="project" value="UniProtKB-KW"/>
</dbReference>
<organism evidence="7 8">
    <name type="scientific">Araneus ventricosus</name>
    <name type="common">Orbweaver spider</name>
    <name type="synonym">Epeira ventricosa</name>
    <dbReference type="NCBI Taxonomy" id="182803"/>
    <lineage>
        <taxon>Eukaryota</taxon>
        <taxon>Metazoa</taxon>
        <taxon>Ecdysozoa</taxon>
        <taxon>Arthropoda</taxon>
        <taxon>Chelicerata</taxon>
        <taxon>Arachnida</taxon>
        <taxon>Araneae</taxon>
        <taxon>Araneomorphae</taxon>
        <taxon>Entelegynae</taxon>
        <taxon>Araneoidea</taxon>
        <taxon>Araneidae</taxon>
        <taxon>Araneus</taxon>
    </lineage>
</organism>
<dbReference type="CDD" id="cd06661">
    <property type="entry name" value="GGCT_like"/>
    <property type="match status" value="1"/>
</dbReference>
<comment type="similarity">
    <text evidence="1">Belongs to the gamma-glutamylcyclotransferase family. ChaC subfamily.</text>
</comment>
<evidence type="ECO:0000313" key="8">
    <source>
        <dbReference type="Proteomes" id="UP000499080"/>
    </source>
</evidence>
<dbReference type="EC" id="4.3.2.7" evidence="2"/>
<accession>A0A4Y2B2M4</accession>
<reference evidence="7 8" key="1">
    <citation type="journal article" date="2019" name="Sci. Rep.">
        <title>Orb-weaving spider Araneus ventricosus genome elucidates the spidroin gene catalogue.</title>
        <authorList>
            <person name="Kono N."/>
            <person name="Nakamura H."/>
            <person name="Ohtoshi R."/>
            <person name="Moran D.A.P."/>
            <person name="Shinohara A."/>
            <person name="Yoshida Y."/>
            <person name="Fujiwara M."/>
            <person name="Mori M."/>
            <person name="Tomita M."/>
            <person name="Arakawa K."/>
        </authorList>
    </citation>
    <scope>NUCLEOTIDE SEQUENCE [LARGE SCALE GENOMIC DNA]</scope>
</reference>
<dbReference type="OrthoDB" id="1933483at2759"/>
<dbReference type="Gene3D" id="3.10.490.10">
    <property type="entry name" value="Gamma-glutamyl cyclotransferase-like"/>
    <property type="match status" value="1"/>
</dbReference>
<evidence type="ECO:0000256" key="2">
    <source>
        <dbReference type="ARBA" id="ARBA00012344"/>
    </source>
</evidence>
<sequence length="185" mass="21364">MWIFGYGSLTWKTDFPFKRRVVGHIKGFTRRFWQGSEDHRGVPGAPGRVVTIVPSTDPEAQVYGVAYEIAKEDIPKVIEYLDYREKDGYEQICVTFYPLTQDLKAFELKIYVASTDNPFYLGPASLDDIAKQIFLSEGPSGRNDDYLLQLAETMRKIAPHVEDDHLYELEKLVKRLKMNNTKEIH</sequence>
<dbReference type="Pfam" id="PF04752">
    <property type="entry name" value="ChaC"/>
    <property type="match status" value="1"/>
</dbReference>
<comment type="function">
    <text evidence="5">Catalyzes the cleavage of glutathione into 5-oxo-L-proline and a Cys-Gly dipeptide. Acts specifically on glutathione, but not on other gamma-glutamyl peptides.</text>
</comment>
<dbReference type="InterPro" id="IPR006840">
    <property type="entry name" value="ChaC"/>
</dbReference>
<name>A0A4Y2B2M4_ARAVE</name>
<comment type="catalytic activity">
    <reaction evidence="6">
        <text>glutathione = L-cysteinylglycine + 5-oxo-L-proline</text>
        <dbReference type="Rhea" id="RHEA:47724"/>
        <dbReference type="ChEBI" id="CHEBI:57925"/>
        <dbReference type="ChEBI" id="CHEBI:58402"/>
        <dbReference type="ChEBI" id="CHEBI:61694"/>
        <dbReference type="EC" id="4.3.2.7"/>
    </reaction>
</comment>
<dbReference type="SUPFAM" id="SSF110857">
    <property type="entry name" value="Gamma-glutamyl cyclotransferase-like"/>
    <property type="match status" value="1"/>
</dbReference>
<keyword evidence="7" id="KW-0808">Transferase</keyword>
<evidence type="ECO:0000256" key="1">
    <source>
        <dbReference type="ARBA" id="ARBA00009662"/>
    </source>
</evidence>
<protein>
    <recommendedName>
        <fullName evidence="2">glutathione-specific gamma-glutamylcyclotransferase</fullName>
        <ecNumber evidence="2">4.3.2.7</ecNumber>
    </recommendedName>
    <alternativeName>
        <fullName evidence="4">Cation transport regulator-like protein 2</fullName>
    </alternativeName>
</protein>
<dbReference type="InterPro" id="IPR036568">
    <property type="entry name" value="GGCT-like_sf"/>
</dbReference>
<evidence type="ECO:0000256" key="5">
    <source>
        <dbReference type="ARBA" id="ARBA00045227"/>
    </source>
</evidence>
<evidence type="ECO:0000313" key="7">
    <source>
        <dbReference type="EMBL" id="GBL86581.1"/>
    </source>
</evidence>
<dbReference type="AlphaFoldDB" id="A0A4Y2B2M4"/>
<evidence type="ECO:0000256" key="4">
    <source>
        <dbReference type="ARBA" id="ARBA00043195"/>
    </source>
</evidence>
<dbReference type="PANTHER" id="PTHR12192">
    <property type="entry name" value="CATION TRANSPORT PROTEIN CHAC-RELATED"/>
    <property type="match status" value="1"/>
</dbReference>
<dbReference type="GO" id="GO:0005737">
    <property type="term" value="C:cytoplasm"/>
    <property type="evidence" value="ECO:0007669"/>
    <property type="project" value="TreeGrafter"/>
</dbReference>
<dbReference type="InterPro" id="IPR013024">
    <property type="entry name" value="GGCT-like"/>
</dbReference>
<keyword evidence="3" id="KW-0456">Lyase</keyword>
<keyword evidence="8" id="KW-1185">Reference proteome</keyword>
<dbReference type="PANTHER" id="PTHR12192:SF2">
    <property type="entry name" value="GLUTATHIONE-SPECIFIC GAMMA-GLUTAMYLCYCLOTRANSFERASE 2"/>
    <property type="match status" value="1"/>
</dbReference>
<proteinExistence type="inferred from homology"/>
<dbReference type="Proteomes" id="UP000499080">
    <property type="component" value="Unassembled WGS sequence"/>
</dbReference>
<dbReference type="GO" id="GO:0061928">
    <property type="term" value="F:glutathione specific gamma-glutamylcyclotransferase activity"/>
    <property type="evidence" value="ECO:0007669"/>
    <property type="project" value="UniProtKB-EC"/>
</dbReference>
<comment type="caution">
    <text evidence="7">The sequence shown here is derived from an EMBL/GenBank/DDBJ whole genome shotgun (WGS) entry which is preliminary data.</text>
</comment>
<dbReference type="GO" id="GO:0006751">
    <property type="term" value="P:glutathione catabolic process"/>
    <property type="evidence" value="ECO:0007669"/>
    <property type="project" value="InterPro"/>
</dbReference>